<organism evidence="1">
    <name type="scientific">Terrestrivirus sp</name>
    <dbReference type="NCBI Taxonomy" id="2487775"/>
    <lineage>
        <taxon>Viruses</taxon>
        <taxon>Varidnaviria</taxon>
        <taxon>Bamfordvirae</taxon>
        <taxon>Nucleocytoviricota</taxon>
        <taxon>Megaviricetes</taxon>
        <taxon>Imitervirales</taxon>
        <taxon>Mimiviridae</taxon>
        <taxon>Klosneuvirinae</taxon>
    </lineage>
</organism>
<evidence type="ECO:0000313" key="1">
    <source>
        <dbReference type="EMBL" id="AYV75494.1"/>
    </source>
</evidence>
<protein>
    <submittedName>
        <fullName evidence="1">Uncharacterized protein</fullName>
    </submittedName>
</protein>
<proteinExistence type="predicted"/>
<name>A0A3G4ZM55_9VIRU</name>
<sequence>MLSTYVITTPVNGQNIYLGVFNAQSARKAAFCAFIHYLKFRDGIQEYDSYGNYGNFDHYFQPGYFIQFIVRPEYINHVLRFDIMYKSSYRKLSQHAIYDELQILNDNTIVIAYDIESLGQTKDSNNMKLLENKCLSNGCEIICNDKKFKCYTDYAQYCDVI</sequence>
<reference evidence="1" key="1">
    <citation type="submission" date="2018-10" db="EMBL/GenBank/DDBJ databases">
        <title>Hidden diversity of soil giant viruses.</title>
        <authorList>
            <person name="Schulz F."/>
            <person name="Alteio L."/>
            <person name="Goudeau D."/>
            <person name="Ryan E.M."/>
            <person name="Malmstrom R.R."/>
            <person name="Blanchard J."/>
            <person name="Woyke T."/>
        </authorList>
    </citation>
    <scope>NUCLEOTIDE SEQUENCE</scope>
    <source>
        <strain evidence="1">TEV1</strain>
    </source>
</reference>
<accession>A0A3G4ZM55</accession>
<dbReference type="EMBL" id="MK071980">
    <property type="protein sequence ID" value="AYV75494.1"/>
    <property type="molecule type" value="Genomic_DNA"/>
</dbReference>
<gene>
    <name evidence="1" type="ORF">Terrestrivirus2_2</name>
</gene>